<dbReference type="GO" id="GO:0006508">
    <property type="term" value="P:proteolysis"/>
    <property type="evidence" value="ECO:0007669"/>
    <property type="project" value="UniProtKB-KW"/>
</dbReference>
<dbReference type="InterPro" id="IPR003146">
    <property type="entry name" value="M14A_act_pep"/>
</dbReference>
<evidence type="ECO:0000256" key="9">
    <source>
        <dbReference type="ARBA" id="ARBA00022833"/>
    </source>
</evidence>
<evidence type="ECO:0000256" key="6">
    <source>
        <dbReference type="ARBA" id="ARBA00022723"/>
    </source>
</evidence>
<keyword evidence="12" id="KW-0865">Zymogen</keyword>
<dbReference type="Pfam" id="PF00246">
    <property type="entry name" value="Peptidase_M14"/>
    <property type="match status" value="1"/>
</dbReference>
<dbReference type="FunFam" id="3.40.630.10:FF:000084">
    <property type="entry name" value="Carboxypeptidase B2"/>
    <property type="match status" value="1"/>
</dbReference>
<dbReference type="Proteomes" id="UP000759131">
    <property type="component" value="Unassembled WGS sequence"/>
</dbReference>
<comment type="cofactor">
    <cofactor evidence="1">
        <name>Zn(2+)</name>
        <dbReference type="ChEBI" id="CHEBI:29105"/>
    </cofactor>
</comment>
<feature type="active site" description="Proton donor/acceptor" evidence="14">
    <location>
        <position position="329"/>
    </location>
</feature>
<dbReference type="Pfam" id="PF02244">
    <property type="entry name" value="Propep_M14"/>
    <property type="match status" value="1"/>
</dbReference>
<evidence type="ECO:0000256" key="7">
    <source>
        <dbReference type="ARBA" id="ARBA00022729"/>
    </source>
</evidence>
<dbReference type="SMART" id="SM00631">
    <property type="entry name" value="Zn_pept"/>
    <property type="match status" value="1"/>
</dbReference>
<keyword evidence="9" id="KW-0862">Zinc</keyword>
<comment type="similarity">
    <text evidence="3 14">Belongs to the peptidase M14 family.</text>
</comment>
<keyword evidence="10" id="KW-0843">Virulence</keyword>
<dbReference type="InterPro" id="IPR000834">
    <property type="entry name" value="Peptidase_M14"/>
</dbReference>
<dbReference type="GO" id="GO:0008270">
    <property type="term" value="F:zinc ion binding"/>
    <property type="evidence" value="ECO:0007669"/>
    <property type="project" value="InterPro"/>
</dbReference>
<dbReference type="EMBL" id="OC855176">
    <property type="protein sequence ID" value="CAD7621412.1"/>
    <property type="molecule type" value="Genomic_DNA"/>
</dbReference>
<dbReference type="SUPFAM" id="SSF54897">
    <property type="entry name" value="Protease propeptides/inhibitors"/>
    <property type="match status" value="1"/>
</dbReference>
<keyword evidence="7 15" id="KW-0732">Signal</keyword>
<keyword evidence="13" id="KW-1015">Disulfide bond</keyword>
<evidence type="ECO:0000313" key="17">
    <source>
        <dbReference type="EMBL" id="CAD7621412.1"/>
    </source>
</evidence>
<name>A0A7R9PUJ6_9ACAR</name>
<proteinExistence type="inferred from homology"/>
<reference evidence="17" key="1">
    <citation type="submission" date="2020-11" db="EMBL/GenBank/DDBJ databases">
        <authorList>
            <person name="Tran Van P."/>
        </authorList>
    </citation>
    <scope>NUCLEOTIDE SEQUENCE</scope>
</reference>
<keyword evidence="4" id="KW-0121">Carboxypeptidase</keyword>
<dbReference type="OrthoDB" id="6416026at2759"/>
<evidence type="ECO:0000256" key="12">
    <source>
        <dbReference type="ARBA" id="ARBA00023145"/>
    </source>
</evidence>
<evidence type="ECO:0000256" key="3">
    <source>
        <dbReference type="ARBA" id="ARBA00005988"/>
    </source>
</evidence>
<evidence type="ECO:0000256" key="11">
    <source>
        <dbReference type="ARBA" id="ARBA00023049"/>
    </source>
</evidence>
<evidence type="ECO:0000256" key="2">
    <source>
        <dbReference type="ARBA" id="ARBA00003091"/>
    </source>
</evidence>
<evidence type="ECO:0000256" key="8">
    <source>
        <dbReference type="ARBA" id="ARBA00022801"/>
    </source>
</evidence>
<dbReference type="GO" id="GO:0005615">
    <property type="term" value="C:extracellular space"/>
    <property type="evidence" value="ECO:0007669"/>
    <property type="project" value="TreeGrafter"/>
</dbReference>
<dbReference type="InterPro" id="IPR036990">
    <property type="entry name" value="M14A-like_propep"/>
</dbReference>
<evidence type="ECO:0000256" key="13">
    <source>
        <dbReference type="ARBA" id="ARBA00023157"/>
    </source>
</evidence>
<feature type="signal peptide" evidence="15">
    <location>
        <begin position="1"/>
        <end position="17"/>
    </location>
</feature>
<keyword evidence="8" id="KW-0378">Hydrolase</keyword>
<dbReference type="SUPFAM" id="SSF53187">
    <property type="entry name" value="Zn-dependent exopeptidases"/>
    <property type="match status" value="1"/>
</dbReference>
<dbReference type="GO" id="GO:0004181">
    <property type="term" value="F:metallocarboxypeptidase activity"/>
    <property type="evidence" value="ECO:0007669"/>
    <property type="project" value="InterPro"/>
</dbReference>
<evidence type="ECO:0000256" key="5">
    <source>
        <dbReference type="ARBA" id="ARBA00022670"/>
    </source>
</evidence>
<keyword evidence="18" id="KW-1185">Reference proteome</keyword>
<comment type="function">
    <text evidence="2">Extracellular metalloprotease that contributes to pathogenicity.</text>
</comment>
<evidence type="ECO:0000256" key="4">
    <source>
        <dbReference type="ARBA" id="ARBA00022645"/>
    </source>
</evidence>
<dbReference type="PANTHER" id="PTHR11705:SF143">
    <property type="entry name" value="SLL0236 PROTEIN"/>
    <property type="match status" value="1"/>
</dbReference>
<dbReference type="PANTHER" id="PTHR11705">
    <property type="entry name" value="PROTEASE FAMILY M14 CARBOXYPEPTIDASE A,B"/>
    <property type="match status" value="1"/>
</dbReference>
<evidence type="ECO:0000256" key="10">
    <source>
        <dbReference type="ARBA" id="ARBA00023026"/>
    </source>
</evidence>
<dbReference type="Gene3D" id="3.40.630.10">
    <property type="entry name" value="Zn peptidases"/>
    <property type="match status" value="1"/>
</dbReference>
<dbReference type="EMBL" id="CAJPIZ010000601">
    <property type="protein sequence ID" value="CAG2101842.1"/>
    <property type="molecule type" value="Genomic_DNA"/>
</dbReference>
<sequence>MLCKTLAFVALVHTISAAVSEAPVDFSDHKIVKIYPKYDTDLQQLHRLQRIFSSNVDFFADPTPDMSPFTALVGPDGRFLQALNASDISYEVVVNSFQSVIDREREANTRPSSQVGFDYDNKYNTYEDITTELKRIGSAGIHAREWVAVAACLWVTNQLVTTTTYDNLLDKYEFIIVPTLNPDGYVYTHTVNRKWRKTRSKSGLCFGADPNRNWDAAFCETGASTDPCDDKYCGKSAFSEPETKAMSELIATKASNTAGYFSIHCFGQLFMYPWGHKAGNPPNYAQLDKLAHLGVDAIKATNNVTYTPGGISKTIFYDKLKIQMAFAIELRPDRSHPDGFILDPKFIKPVSTEAWNGLRAVIENLDK</sequence>
<evidence type="ECO:0000256" key="14">
    <source>
        <dbReference type="PROSITE-ProRule" id="PRU01379"/>
    </source>
</evidence>
<dbReference type="AlphaFoldDB" id="A0A7R9PUJ6"/>
<evidence type="ECO:0000256" key="1">
    <source>
        <dbReference type="ARBA" id="ARBA00001947"/>
    </source>
</evidence>
<keyword evidence="5" id="KW-0645">Protease</keyword>
<feature type="chain" id="PRO_5035593028" description="Peptidase M14 domain-containing protein" evidence="15">
    <location>
        <begin position="18"/>
        <end position="367"/>
    </location>
</feature>
<keyword evidence="11" id="KW-0482">Metalloprotease</keyword>
<evidence type="ECO:0000256" key="15">
    <source>
        <dbReference type="SAM" id="SignalP"/>
    </source>
</evidence>
<dbReference type="Gene3D" id="3.30.70.340">
    <property type="entry name" value="Metallocarboxypeptidase-like"/>
    <property type="match status" value="1"/>
</dbReference>
<gene>
    <name evidence="17" type="ORF">OSB1V03_LOCUS1883</name>
</gene>
<organism evidence="17">
    <name type="scientific">Medioppia subpectinata</name>
    <dbReference type="NCBI Taxonomy" id="1979941"/>
    <lineage>
        <taxon>Eukaryota</taxon>
        <taxon>Metazoa</taxon>
        <taxon>Ecdysozoa</taxon>
        <taxon>Arthropoda</taxon>
        <taxon>Chelicerata</taxon>
        <taxon>Arachnida</taxon>
        <taxon>Acari</taxon>
        <taxon>Acariformes</taxon>
        <taxon>Sarcoptiformes</taxon>
        <taxon>Oribatida</taxon>
        <taxon>Brachypylina</taxon>
        <taxon>Oppioidea</taxon>
        <taxon>Oppiidae</taxon>
        <taxon>Medioppia</taxon>
    </lineage>
</organism>
<evidence type="ECO:0000313" key="18">
    <source>
        <dbReference type="Proteomes" id="UP000759131"/>
    </source>
</evidence>
<protein>
    <recommendedName>
        <fullName evidence="16">Peptidase M14 domain-containing protein</fullName>
    </recommendedName>
</protein>
<keyword evidence="6" id="KW-0479">Metal-binding</keyword>
<dbReference type="PROSITE" id="PS52035">
    <property type="entry name" value="PEPTIDASE_M14"/>
    <property type="match status" value="1"/>
</dbReference>
<feature type="domain" description="Peptidase M14" evidence="16">
    <location>
        <begin position="86"/>
        <end position="365"/>
    </location>
</feature>
<evidence type="ECO:0000259" key="16">
    <source>
        <dbReference type="PROSITE" id="PS52035"/>
    </source>
</evidence>
<accession>A0A7R9PUJ6</accession>